<organism evidence="1 2">
    <name type="scientific">Senna tora</name>
    <dbReference type="NCBI Taxonomy" id="362788"/>
    <lineage>
        <taxon>Eukaryota</taxon>
        <taxon>Viridiplantae</taxon>
        <taxon>Streptophyta</taxon>
        <taxon>Embryophyta</taxon>
        <taxon>Tracheophyta</taxon>
        <taxon>Spermatophyta</taxon>
        <taxon>Magnoliopsida</taxon>
        <taxon>eudicotyledons</taxon>
        <taxon>Gunneridae</taxon>
        <taxon>Pentapetalae</taxon>
        <taxon>rosids</taxon>
        <taxon>fabids</taxon>
        <taxon>Fabales</taxon>
        <taxon>Fabaceae</taxon>
        <taxon>Caesalpinioideae</taxon>
        <taxon>Cassia clade</taxon>
        <taxon>Senna</taxon>
    </lineage>
</organism>
<name>A0A834SRQ4_9FABA</name>
<dbReference type="AlphaFoldDB" id="A0A834SRQ4"/>
<gene>
    <name evidence="1" type="ORF">G2W53_036016</name>
</gene>
<sequence>METTVFIAYLKLVPEEKGFMIGLVVKLPYSSIGSN</sequence>
<reference evidence="1" key="1">
    <citation type="submission" date="2020-09" db="EMBL/GenBank/DDBJ databases">
        <title>Genome-Enabled Discovery of Anthraquinone Biosynthesis in Senna tora.</title>
        <authorList>
            <person name="Kang S.-H."/>
            <person name="Pandey R.P."/>
            <person name="Lee C.-M."/>
            <person name="Sim J.-S."/>
            <person name="Jeong J.-T."/>
            <person name="Choi B.-S."/>
            <person name="Jung M."/>
            <person name="Ginzburg D."/>
            <person name="Zhao K."/>
            <person name="Won S.Y."/>
            <person name="Oh T.-J."/>
            <person name="Yu Y."/>
            <person name="Kim N.-H."/>
            <person name="Lee O.R."/>
            <person name="Lee T.-H."/>
            <person name="Bashyal P."/>
            <person name="Kim T.-S."/>
            <person name="Lee W.-H."/>
            <person name="Kawkins C."/>
            <person name="Kim C.-K."/>
            <person name="Kim J.S."/>
            <person name="Ahn B.O."/>
            <person name="Rhee S.Y."/>
            <person name="Sohng J.K."/>
        </authorList>
    </citation>
    <scope>NUCLEOTIDE SEQUENCE</scope>
    <source>
        <tissue evidence="1">Leaf</tissue>
    </source>
</reference>
<evidence type="ECO:0000313" key="2">
    <source>
        <dbReference type="Proteomes" id="UP000634136"/>
    </source>
</evidence>
<accession>A0A834SRQ4</accession>
<comment type="caution">
    <text evidence="1">The sequence shown here is derived from an EMBL/GenBank/DDBJ whole genome shotgun (WGS) entry which is preliminary data.</text>
</comment>
<evidence type="ECO:0000313" key="1">
    <source>
        <dbReference type="EMBL" id="KAF7809273.1"/>
    </source>
</evidence>
<protein>
    <submittedName>
        <fullName evidence="1">Uncharacterized protein</fullName>
    </submittedName>
</protein>
<proteinExistence type="predicted"/>
<keyword evidence="2" id="KW-1185">Reference proteome</keyword>
<dbReference type="Proteomes" id="UP000634136">
    <property type="component" value="Unassembled WGS sequence"/>
</dbReference>
<dbReference type="EMBL" id="JAAIUW010000011">
    <property type="protein sequence ID" value="KAF7809273.1"/>
    <property type="molecule type" value="Genomic_DNA"/>
</dbReference>